<proteinExistence type="predicted"/>
<keyword evidence="1" id="KW-0805">Transcription regulation</keyword>
<accession>A0A2X1Y5N7</accession>
<dbReference type="AlphaFoldDB" id="A0A2X1Y5N7"/>
<dbReference type="SUPFAM" id="SSF46785">
    <property type="entry name" value="Winged helix' DNA-binding domain"/>
    <property type="match status" value="1"/>
</dbReference>
<evidence type="ECO:0000313" key="7">
    <source>
        <dbReference type="EMBL" id="MBS6534291.1"/>
    </source>
</evidence>
<dbReference type="InterPro" id="IPR013196">
    <property type="entry name" value="HTH_11"/>
</dbReference>
<dbReference type="Pfam" id="PF00571">
    <property type="entry name" value="CBS"/>
    <property type="match status" value="2"/>
</dbReference>
<dbReference type="OrthoDB" id="9793615at2"/>
<dbReference type="PROSITE" id="PS51000">
    <property type="entry name" value="HTH_DEOR_2"/>
    <property type="match status" value="1"/>
</dbReference>
<evidence type="ECO:0000256" key="3">
    <source>
        <dbReference type="ARBA" id="ARBA00023163"/>
    </source>
</evidence>
<dbReference type="InterPro" id="IPR016842">
    <property type="entry name" value="UCP026546_HTH-CBS"/>
</dbReference>
<dbReference type="Gene3D" id="1.10.10.10">
    <property type="entry name" value="Winged helix-like DNA-binding domain superfamily/Winged helix DNA-binding domain"/>
    <property type="match status" value="1"/>
</dbReference>
<evidence type="ECO:0000256" key="4">
    <source>
        <dbReference type="PROSITE-ProRule" id="PRU00703"/>
    </source>
</evidence>
<dbReference type="InterPro" id="IPR000644">
    <property type="entry name" value="CBS_dom"/>
</dbReference>
<dbReference type="EMBL" id="JAGZZP010000001">
    <property type="protein sequence ID" value="MBS6534291.1"/>
    <property type="molecule type" value="Genomic_DNA"/>
</dbReference>
<reference evidence="8 9" key="1">
    <citation type="submission" date="2018-06" db="EMBL/GenBank/DDBJ databases">
        <authorList>
            <consortium name="Pathogen Informatics"/>
            <person name="Doyle S."/>
        </authorList>
    </citation>
    <scope>NUCLEOTIDE SEQUENCE [LARGE SCALE GENOMIC DNA]</scope>
    <source>
        <strain evidence="8 9">NCTC13076</strain>
    </source>
</reference>
<dbReference type="EMBL" id="UATM01000032">
    <property type="protein sequence ID" value="SPY48474.1"/>
    <property type="molecule type" value="Genomic_DNA"/>
</dbReference>
<dbReference type="Proteomes" id="UP000748991">
    <property type="component" value="Unassembled WGS sequence"/>
</dbReference>
<dbReference type="Proteomes" id="UP000250070">
    <property type="component" value="Unassembled WGS sequence"/>
</dbReference>
<dbReference type="PANTHER" id="PTHR43080:SF2">
    <property type="entry name" value="CBS DOMAIN-CONTAINING PROTEIN"/>
    <property type="match status" value="1"/>
</dbReference>
<dbReference type="InterPro" id="IPR046342">
    <property type="entry name" value="CBS_dom_sf"/>
</dbReference>
<evidence type="ECO:0000256" key="2">
    <source>
        <dbReference type="ARBA" id="ARBA00023122"/>
    </source>
</evidence>
<dbReference type="InterPro" id="IPR051257">
    <property type="entry name" value="Diverse_CBS-Domain"/>
</dbReference>
<gene>
    <name evidence="8" type="primary">ccpN</name>
    <name evidence="7" type="ORF">KH327_00520</name>
    <name evidence="8" type="ORF">NCTC13076_01558</name>
</gene>
<dbReference type="CDD" id="cd04617">
    <property type="entry name" value="CBS_pair_CcpN"/>
    <property type="match status" value="1"/>
</dbReference>
<dbReference type="InterPro" id="IPR036390">
    <property type="entry name" value="WH_DNA-bd_sf"/>
</dbReference>
<protein>
    <submittedName>
        <fullName evidence="7">CBS domain-containing protein</fullName>
    </submittedName>
    <submittedName>
        <fullName evidence="8">Control catabolite protein of gluconeogenesis</fullName>
    </submittedName>
</protein>
<keyword evidence="3" id="KW-0804">Transcription</keyword>
<reference evidence="7" key="2">
    <citation type="submission" date="2021-02" db="EMBL/GenBank/DDBJ databases">
        <title>Infant gut strain persistence is associated with maternal origin, phylogeny, and functional potential including surface adhesion and iron acquisition.</title>
        <authorList>
            <person name="Lou Y.C."/>
        </authorList>
    </citation>
    <scope>NUCLEOTIDE SEQUENCE</scope>
    <source>
        <strain evidence="7">L3_060_052G1_dasL3_060_052G1_concoct_1</strain>
    </source>
</reference>
<dbReference type="PIRSF" id="PIRSF026546">
    <property type="entry name" value="UCP026546_CBS_YqzB"/>
    <property type="match status" value="1"/>
</dbReference>
<name>A0A2X1Y5N7_9FIRM</name>
<dbReference type="GeneID" id="83863030"/>
<dbReference type="Pfam" id="PF08279">
    <property type="entry name" value="HTH_11"/>
    <property type="match status" value="1"/>
</dbReference>
<dbReference type="PROSITE" id="PS51371">
    <property type="entry name" value="CBS"/>
    <property type="match status" value="1"/>
</dbReference>
<keyword evidence="2 4" id="KW-0129">CBS domain</keyword>
<feature type="domain" description="HTH deoR-type" evidence="5">
    <location>
        <begin position="3"/>
        <end position="64"/>
    </location>
</feature>
<dbReference type="PANTHER" id="PTHR43080">
    <property type="entry name" value="CBS DOMAIN-CONTAINING PROTEIN CBSX3, MITOCHONDRIAL"/>
    <property type="match status" value="1"/>
</dbReference>
<dbReference type="SMART" id="SM00116">
    <property type="entry name" value="CBS"/>
    <property type="match status" value="2"/>
</dbReference>
<evidence type="ECO:0000259" key="6">
    <source>
        <dbReference type="PROSITE" id="PS51371"/>
    </source>
</evidence>
<dbReference type="Gene3D" id="3.10.580.10">
    <property type="entry name" value="CBS-domain"/>
    <property type="match status" value="1"/>
</dbReference>
<dbReference type="SUPFAM" id="SSF54631">
    <property type="entry name" value="CBS-domain pair"/>
    <property type="match status" value="1"/>
</dbReference>
<feature type="domain" description="CBS" evidence="6">
    <location>
        <begin position="144"/>
        <end position="207"/>
    </location>
</feature>
<evidence type="ECO:0000313" key="8">
    <source>
        <dbReference type="EMBL" id="SPY48474.1"/>
    </source>
</evidence>
<dbReference type="STRING" id="54005.HMPREF3229_01241"/>
<evidence type="ECO:0000259" key="5">
    <source>
        <dbReference type="PROSITE" id="PS51000"/>
    </source>
</evidence>
<dbReference type="GO" id="GO:0003700">
    <property type="term" value="F:DNA-binding transcription factor activity"/>
    <property type="evidence" value="ECO:0007669"/>
    <property type="project" value="InterPro"/>
</dbReference>
<evidence type="ECO:0000256" key="1">
    <source>
        <dbReference type="ARBA" id="ARBA00023015"/>
    </source>
</evidence>
<dbReference type="RefSeq" id="WP_070701023.1">
    <property type="nucleotide sequence ID" value="NZ_CP068103.1"/>
</dbReference>
<evidence type="ECO:0000313" key="9">
    <source>
        <dbReference type="Proteomes" id="UP000250070"/>
    </source>
</evidence>
<sequence>MKFSDRQTEIIDIVKEKGPITGDDIAEILGLSRATIRSDLSVLTMINILGARPKFGYFYTGKSIFSQISNDLKNLRLKDYMSLPFSCDQKTSVYDVVVDLFMEDLSSMFVTEGGYLAGIVSRKDLIRFMIGDADIKETPISVIMTRMPNIFYVDIEDSVYKAANLIVTKGIDALPVVKRKNEKDLEVVGRFTKTNVTRLFVDVCDQEII</sequence>
<dbReference type="InterPro" id="IPR001034">
    <property type="entry name" value="DeoR_HTH"/>
</dbReference>
<organism evidence="8 9">
    <name type="scientific">Peptoniphilus harei</name>
    <dbReference type="NCBI Taxonomy" id="54005"/>
    <lineage>
        <taxon>Bacteria</taxon>
        <taxon>Bacillati</taxon>
        <taxon>Bacillota</taxon>
        <taxon>Tissierellia</taxon>
        <taxon>Tissierellales</taxon>
        <taxon>Peptoniphilaceae</taxon>
        <taxon>Peptoniphilus</taxon>
    </lineage>
</organism>
<dbReference type="InterPro" id="IPR036388">
    <property type="entry name" value="WH-like_DNA-bd_sf"/>
</dbReference>